<dbReference type="STRING" id="702114.A1355_23130"/>
<organism evidence="4 5">
    <name type="scientific">Methylomonas koyamae</name>
    <dbReference type="NCBI Taxonomy" id="702114"/>
    <lineage>
        <taxon>Bacteria</taxon>
        <taxon>Pseudomonadati</taxon>
        <taxon>Pseudomonadota</taxon>
        <taxon>Gammaproteobacteria</taxon>
        <taxon>Methylococcales</taxon>
        <taxon>Methylococcaceae</taxon>
        <taxon>Methylomonas</taxon>
    </lineage>
</organism>
<evidence type="ECO:0000313" key="4">
    <source>
        <dbReference type="EMBL" id="OAI21651.1"/>
    </source>
</evidence>
<dbReference type="Gene3D" id="1.10.287.950">
    <property type="entry name" value="Methyl-accepting chemotaxis protein"/>
    <property type="match status" value="1"/>
</dbReference>
<dbReference type="GO" id="GO:0006935">
    <property type="term" value="P:chemotaxis"/>
    <property type="evidence" value="ECO:0007669"/>
    <property type="project" value="UniProtKB-KW"/>
</dbReference>
<dbReference type="InterPro" id="IPR051310">
    <property type="entry name" value="MCP_chemotaxis"/>
</dbReference>
<dbReference type="AlphaFoldDB" id="A0A177NUP6"/>
<feature type="compositionally biased region" description="Polar residues" evidence="3">
    <location>
        <begin position="1"/>
        <end position="11"/>
    </location>
</feature>
<evidence type="ECO:0008006" key="6">
    <source>
        <dbReference type="Google" id="ProtNLM"/>
    </source>
</evidence>
<comment type="similarity">
    <text evidence="2">Belongs to the methyl-accepting chemotaxis (MCP) protein family.</text>
</comment>
<keyword evidence="1" id="KW-0145">Chemotaxis</keyword>
<dbReference type="Proteomes" id="UP000077628">
    <property type="component" value="Unassembled WGS sequence"/>
</dbReference>
<dbReference type="PANTHER" id="PTHR43531">
    <property type="entry name" value="PROTEIN ICFG"/>
    <property type="match status" value="1"/>
</dbReference>
<accession>A0A177NUP6</accession>
<gene>
    <name evidence="4" type="ORF">A1355_23130</name>
</gene>
<dbReference type="PANTHER" id="PTHR43531:SF11">
    <property type="entry name" value="METHYL-ACCEPTING CHEMOTAXIS PROTEIN 3"/>
    <property type="match status" value="1"/>
</dbReference>
<dbReference type="SUPFAM" id="SSF58104">
    <property type="entry name" value="Methyl-accepting chemotaxis protein (MCP) signaling domain"/>
    <property type="match status" value="1"/>
</dbReference>
<dbReference type="EMBL" id="LUUK01000094">
    <property type="protein sequence ID" value="OAI21651.1"/>
    <property type="molecule type" value="Genomic_DNA"/>
</dbReference>
<dbReference type="GO" id="GO:0005886">
    <property type="term" value="C:plasma membrane"/>
    <property type="evidence" value="ECO:0007669"/>
    <property type="project" value="TreeGrafter"/>
</dbReference>
<proteinExistence type="inferred from homology"/>
<dbReference type="GO" id="GO:0004888">
    <property type="term" value="F:transmembrane signaling receptor activity"/>
    <property type="evidence" value="ECO:0007669"/>
    <property type="project" value="TreeGrafter"/>
</dbReference>
<feature type="region of interest" description="Disordered" evidence="3">
    <location>
        <begin position="42"/>
        <end position="77"/>
    </location>
</feature>
<evidence type="ECO:0000313" key="5">
    <source>
        <dbReference type="Proteomes" id="UP000077628"/>
    </source>
</evidence>
<evidence type="ECO:0000256" key="1">
    <source>
        <dbReference type="ARBA" id="ARBA00022500"/>
    </source>
</evidence>
<comment type="caution">
    <text evidence="4">The sequence shown here is derived from an EMBL/GenBank/DDBJ whole genome shotgun (WGS) entry which is preliminary data.</text>
</comment>
<sequence>MNQMNQITQQNAAASEELASTAEEMTGQAEQLQGLMSFFKISGATGNTGGGQRRTAHSTTQAKIKHAPTNPNDPTHLDLNLHQFERF</sequence>
<feature type="compositionally biased region" description="Low complexity" evidence="3">
    <location>
        <begin position="12"/>
        <end position="24"/>
    </location>
</feature>
<keyword evidence="5" id="KW-1185">Reference proteome</keyword>
<name>A0A177NUP6_9GAMM</name>
<reference evidence="5" key="1">
    <citation type="submission" date="2016-03" db="EMBL/GenBank/DDBJ databases">
        <authorList>
            <person name="Heylen K."/>
            <person name="De Vos P."/>
            <person name="Vekeman B."/>
        </authorList>
    </citation>
    <scope>NUCLEOTIDE SEQUENCE [LARGE SCALE GENOMIC DNA]</scope>
    <source>
        <strain evidence="5">R-45383</strain>
    </source>
</reference>
<evidence type="ECO:0000256" key="3">
    <source>
        <dbReference type="SAM" id="MobiDB-lite"/>
    </source>
</evidence>
<evidence type="ECO:0000256" key="2">
    <source>
        <dbReference type="ARBA" id="ARBA00029447"/>
    </source>
</evidence>
<protein>
    <recommendedName>
        <fullName evidence="6">Methyl-accepting chemotaxis protein</fullName>
    </recommendedName>
</protein>
<feature type="region of interest" description="Disordered" evidence="3">
    <location>
        <begin position="1"/>
        <end position="26"/>
    </location>
</feature>